<accession>A0A507B4J5</accession>
<evidence type="ECO:0000256" key="1">
    <source>
        <dbReference type="ARBA" id="ARBA00006484"/>
    </source>
</evidence>
<gene>
    <name evidence="4" type="ORF">E0L32_003300</name>
</gene>
<dbReference type="AlphaFoldDB" id="A0A507B4J5"/>
<dbReference type="InterPro" id="IPR036291">
    <property type="entry name" value="NAD(P)-bd_dom_sf"/>
</dbReference>
<keyword evidence="5" id="KW-1185">Reference proteome</keyword>
<dbReference type="PRINTS" id="PR00081">
    <property type="entry name" value="GDHRDH"/>
</dbReference>
<dbReference type="GO" id="GO:0016491">
    <property type="term" value="F:oxidoreductase activity"/>
    <property type="evidence" value="ECO:0007669"/>
    <property type="project" value="UniProtKB-KW"/>
</dbReference>
<organism evidence="4 5">
    <name type="scientific">Thyridium curvatum</name>
    <dbReference type="NCBI Taxonomy" id="1093900"/>
    <lineage>
        <taxon>Eukaryota</taxon>
        <taxon>Fungi</taxon>
        <taxon>Dikarya</taxon>
        <taxon>Ascomycota</taxon>
        <taxon>Pezizomycotina</taxon>
        <taxon>Sordariomycetes</taxon>
        <taxon>Sordariomycetidae</taxon>
        <taxon>Thyridiales</taxon>
        <taxon>Thyridiaceae</taxon>
        <taxon>Thyridium</taxon>
    </lineage>
</organism>
<protein>
    <submittedName>
        <fullName evidence="4">Uncharacterized protein</fullName>
    </submittedName>
</protein>
<name>A0A507B4J5_9PEZI</name>
<evidence type="ECO:0000256" key="2">
    <source>
        <dbReference type="ARBA" id="ARBA00023002"/>
    </source>
</evidence>
<dbReference type="GeneID" id="41970747"/>
<feature type="compositionally biased region" description="Basic and acidic residues" evidence="3">
    <location>
        <begin position="1"/>
        <end position="17"/>
    </location>
</feature>
<evidence type="ECO:0000313" key="4">
    <source>
        <dbReference type="EMBL" id="TPX17182.1"/>
    </source>
</evidence>
<dbReference type="InParanoid" id="A0A507B4J5"/>
<dbReference type="PANTHER" id="PTHR24320">
    <property type="entry name" value="RETINOL DEHYDROGENASE"/>
    <property type="match status" value="1"/>
</dbReference>
<comment type="caution">
    <text evidence="4">The sequence shown here is derived from an EMBL/GenBank/DDBJ whole genome shotgun (WGS) entry which is preliminary data.</text>
</comment>
<sequence length="336" mass="36893">MSRYAEVHTPEHRKGAGDARPTGLQIIQDEKREADLVGKVVIVTGTSSGIGVPTVEAMAATGATVYCTARDLDRAKTALGALLDWDKVHLLKMDLTSLASVKAFADEFKKRESKLNILINNAGVMALPTRQTTSDGFEMQIGTNHFAHFYLFCLLRDHLLAGATPEFNSRVVNLSSSGHRVSTVQLDDINLEKGYERWKAYGNSKTANIWMANQITRLYGSKGIQGYSVHPGGIETPLQKYTPEIMEFARGDDFTVKYMKSTAQGCSTTIFAAVARELEGKGGVFLEDCQIAPPVSEGTTFEGYGQLAFGHEKWAYDPEGEEKLWKLSLEKVGLSE</sequence>
<proteinExistence type="inferred from homology"/>
<keyword evidence="2" id="KW-0560">Oxidoreductase</keyword>
<dbReference type="STRING" id="1093900.A0A507B4J5"/>
<comment type="similarity">
    <text evidence="1">Belongs to the short-chain dehydrogenases/reductases (SDR) family.</text>
</comment>
<dbReference type="EMBL" id="SKBQ01000014">
    <property type="protein sequence ID" value="TPX17182.1"/>
    <property type="molecule type" value="Genomic_DNA"/>
</dbReference>
<evidence type="ECO:0000313" key="5">
    <source>
        <dbReference type="Proteomes" id="UP000319257"/>
    </source>
</evidence>
<dbReference type="PANTHER" id="PTHR24320:SF272">
    <property type="entry name" value="NAD(P)-BINDING ROSSMANN-FOLD SUPERFAMILY PROTEIN"/>
    <property type="match status" value="1"/>
</dbReference>
<dbReference type="RefSeq" id="XP_030998893.1">
    <property type="nucleotide sequence ID" value="XM_031137586.1"/>
</dbReference>
<reference evidence="4 5" key="1">
    <citation type="submission" date="2019-06" db="EMBL/GenBank/DDBJ databases">
        <title>Draft genome sequence of the filamentous fungus Phialemoniopsis curvata isolated from diesel fuel.</title>
        <authorList>
            <person name="Varaljay V.A."/>
            <person name="Lyon W.J."/>
            <person name="Crouch A.L."/>
            <person name="Drake C.E."/>
            <person name="Hollomon J.M."/>
            <person name="Nadeau L.J."/>
            <person name="Nunn H.S."/>
            <person name="Stevenson B.S."/>
            <person name="Bojanowski C.L."/>
            <person name="Crookes-Goodson W.J."/>
        </authorList>
    </citation>
    <scope>NUCLEOTIDE SEQUENCE [LARGE SCALE GENOMIC DNA]</scope>
    <source>
        <strain evidence="4 5">D216</strain>
    </source>
</reference>
<dbReference type="Gene3D" id="3.40.50.720">
    <property type="entry name" value="NAD(P)-binding Rossmann-like Domain"/>
    <property type="match status" value="1"/>
</dbReference>
<dbReference type="SUPFAM" id="SSF51735">
    <property type="entry name" value="NAD(P)-binding Rossmann-fold domains"/>
    <property type="match status" value="1"/>
</dbReference>
<feature type="region of interest" description="Disordered" evidence="3">
    <location>
        <begin position="1"/>
        <end position="21"/>
    </location>
</feature>
<dbReference type="InterPro" id="IPR002347">
    <property type="entry name" value="SDR_fam"/>
</dbReference>
<dbReference type="Proteomes" id="UP000319257">
    <property type="component" value="Unassembled WGS sequence"/>
</dbReference>
<dbReference type="OrthoDB" id="191139at2759"/>
<evidence type="ECO:0000256" key="3">
    <source>
        <dbReference type="SAM" id="MobiDB-lite"/>
    </source>
</evidence>
<dbReference type="Pfam" id="PF00106">
    <property type="entry name" value="adh_short"/>
    <property type="match status" value="1"/>
</dbReference>